<feature type="compositionally biased region" description="Basic and acidic residues" evidence="1">
    <location>
        <begin position="76"/>
        <end position="85"/>
    </location>
</feature>
<sequence>MHTCSVSGEHGHGQPDGSARPDVIQSKESSARWSSCQRWRSTLSCSVHGNKLRREIRPQSGRMLDSPLTKLAGKSHAREIGDTGKHTQRRRPRDETGWRGGDSHSAEGGDVWEKRWASSDESDESIDGMDGSGFEREGQRGFCEYDESSCITMAPSRDTLRT</sequence>
<keyword evidence="3" id="KW-1185">Reference proteome</keyword>
<dbReference type="AlphaFoldDB" id="D7G1D0"/>
<feature type="region of interest" description="Disordered" evidence="1">
    <location>
        <begin position="1"/>
        <end position="32"/>
    </location>
</feature>
<proteinExistence type="predicted"/>
<dbReference type="InParanoid" id="D7G1D0"/>
<dbReference type="OrthoDB" id="10627928at2759"/>
<evidence type="ECO:0000313" key="3">
    <source>
        <dbReference type="Proteomes" id="UP000002630"/>
    </source>
</evidence>
<name>D7G1D0_ECTSI</name>
<dbReference type="EMBL" id="FN648649">
    <property type="protein sequence ID" value="CBJ33240.1"/>
    <property type="molecule type" value="Genomic_DNA"/>
</dbReference>
<evidence type="ECO:0000313" key="2">
    <source>
        <dbReference type="EMBL" id="CBJ33240.1"/>
    </source>
</evidence>
<feature type="compositionally biased region" description="Basic and acidic residues" evidence="1">
    <location>
        <begin position="92"/>
        <end position="118"/>
    </location>
</feature>
<gene>
    <name evidence="2" type="ORF">Esi_0447_0011</name>
</gene>
<evidence type="ECO:0000256" key="1">
    <source>
        <dbReference type="SAM" id="MobiDB-lite"/>
    </source>
</evidence>
<feature type="region of interest" description="Disordered" evidence="1">
    <location>
        <begin position="54"/>
        <end position="137"/>
    </location>
</feature>
<organism evidence="2 3">
    <name type="scientific">Ectocarpus siliculosus</name>
    <name type="common">Brown alga</name>
    <name type="synonym">Conferva siliculosa</name>
    <dbReference type="NCBI Taxonomy" id="2880"/>
    <lineage>
        <taxon>Eukaryota</taxon>
        <taxon>Sar</taxon>
        <taxon>Stramenopiles</taxon>
        <taxon>Ochrophyta</taxon>
        <taxon>PX clade</taxon>
        <taxon>Phaeophyceae</taxon>
        <taxon>Ectocarpales</taxon>
        <taxon>Ectocarpaceae</taxon>
        <taxon>Ectocarpus</taxon>
    </lineage>
</organism>
<dbReference type="EMBL" id="FN649755">
    <property type="protein sequence ID" value="CBJ33240.1"/>
    <property type="molecule type" value="Genomic_DNA"/>
</dbReference>
<reference evidence="2 3" key="1">
    <citation type="journal article" date="2010" name="Nature">
        <title>The Ectocarpus genome and the independent evolution of multicellularity in brown algae.</title>
        <authorList>
            <person name="Cock J.M."/>
            <person name="Sterck L."/>
            <person name="Rouze P."/>
            <person name="Scornet D."/>
            <person name="Allen A.E."/>
            <person name="Amoutzias G."/>
            <person name="Anthouard V."/>
            <person name="Artiguenave F."/>
            <person name="Aury J.M."/>
            <person name="Badger J.H."/>
            <person name="Beszteri B."/>
            <person name="Billiau K."/>
            <person name="Bonnet E."/>
            <person name="Bothwell J.H."/>
            <person name="Bowler C."/>
            <person name="Boyen C."/>
            <person name="Brownlee C."/>
            <person name="Carrano C.J."/>
            <person name="Charrier B."/>
            <person name="Cho G.Y."/>
            <person name="Coelho S.M."/>
            <person name="Collen J."/>
            <person name="Corre E."/>
            <person name="Da Silva C."/>
            <person name="Delage L."/>
            <person name="Delaroque N."/>
            <person name="Dittami S.M."/>
            <person name="Doulbeau S."/>
            <person name="Elias M."/>
            <person name="Farnham G."/>
            <person name="Gachon C.M."/>
            <person name="Gschloessl B."/>
            <person name="Heesch S."/>
            <person name="Jabbari K."/>
            <person name="Jubin C."/>
            <person name="Kawai H."/>
            <person name="Kimura K."/>
            <person name="Kloareg B."/>
            <person name="Kupper F.C."/>
            <person name="Lang D."/>
            <person name="Le Bail A."/>
            <person name="Leblanc C."/>
            <person name="Lerouge P."/>
            <person name="Lohr M."/>
            <person name="Lopez P.J."/>
            <person name="Martens C."/>
            <person name="Maumus F."/>
            <person name="Michel G."/>
            <person name="Miranda-Saavedra D."/>
            <person name="Morales J."/>
            <person name="Moreau H."/>
            <person name="Motomura T."/>
            <person name="Nagasato C."/>
            <person name="Napoli C.A."/>
            <person name="Nelson D.R."/>
            <person name="Nyvall-Collen P."/>
            <person name="Peters A.F."/>
            <person name="Pommier C."/>
            <person name="Potin P."/>
            <person name="Poulain J."/>
            <person name="Quesneville H."/>
            <person name="Read B."/>
            <person name="Rensing S.A."/>
            <person name="Ritter A."/>
            <person name="Rousvoal S."/>
            <person name="Samanta M."/>
            <person name="Samson G."/>
            <person name="Schroeder D.C."/>
            <person name="Segurens B."/>
            <person name="Strittmatter M."/>
            <person name="Tonon T."/>
            <person name="Tregear J.W."/>
            <person name="Valentin K."/>
            <person name="von Dassow P."/>
            <person name="Yamagishi T."/>
            <person name="Van de Peer Y."/>
            <person name="Wincker P."/>
        </authorList>
    </citation>
    <scope>NUCLEOTIDE SEQUENCE [LARGE SCALE GENOMIC DNA]</scope>
    <source>
        <strain evidence="3">Ec32 / CCAP1310/4</strain>
    </source>
</reference>
<protein>
    <submittedName>
        <fullName evidence="2">Uncharacterized protein</fullName>
    </submittedName>
</protein>
<accession>D7G1D0</accession>
<dbReference type="Proteomes" id="UP000002630">
    <property type="component" value="Linkage Group LG30"/>
</dbReference>